<evidence type="ECO:0000313" key="1">
    <source>
        <dbReference type="EMBL" id="AHE39106.1"/>
    </source>
</evidence>
<dbReference type="Pfam" id="PF13671">
    <property type="entry name" value="AAA_33"/>
    <property type="match status" value="1"/>
</dbReference>
<dbReference type="AlphaFoldDB" id="V9Z6U4"/>
<dbReference type="RefSeq" id="WP_024126487.1">
    <property type="nucleotide sequence ID" value="NC_023283.1"/>
</dbReference>
<reference evidence="1" key="1">
    <citation type="submission" date="2013-09" db="EMBL/GenBank/DDBJ databases">
        <title>Complete nucleotide sequence of Streptomyces linear plasmid pFRL3.</title>
        <authorList>
            <person name="Chen Z."/>
            <person name="Fang P."/>
            <person name="Qin Z."/>
        </authorList>
    </citation>
    <scope>NUCLEOTIDE SEQUENCE</scope>
    <source>
        <plasmid evidence="1">pFRL3</plasmid>
    </source>
</reference>
<keyword evidence="1" id="KW-0614">Plasmid</keyword>
<protein>
    <submittedName>
        <fullName evidence="1">Putative ATP/GTP-binding protein</fullName>
    </submittedName>
</protein>
<geneLocation type="plasmid" evidence="1">
    <name>pFRL3</name>
</geneLocation>
<dbReference type="PIRSF" id="PIRSF037081">
    <property type="entry name" value="P-loop_All4644_prd"/>
    <property type="match status" value="1"/>
</dbReference>
<name>V9Z6U4_9ACTN</name>
<dbReference type="SUPFAM" id="SSF52540">
    <property type="entry name" value="P-loop containing nucleoside triphosphate hydrolases"/>
    <property type="match status" value="1"/>
</dbReference>
<proteinExistence type="predicted"/>
<gene>
    <name evidence="1" type="ORF">pFRL3_329</name>
</gene>
<dbReference type="InterPro" id="IPR017101">
    <property type="entry name" value="P-loop_ATP/GTP-bd_All4644_prd"/>
</dbReference>
<accession>V9Z6U4</accession>
<dbReference type="EMBL" id="KF602048">
    <property type="protein sequence ID" value="AHE39106.1"/>
    <property type="molecule type" value="Genomic_DNA"/>
</dbReference>
<dbReference type="Gene3D" id="3.40.50.300">
    <property type="entry name" value="P-loop containing nucleotide triphosphate hydrolases"/>
    <property type="match status" value="1"/>
</dbReference>
<dbReference type="InterPro" id="IPR027417">
    <property type="entry name" value="P-loop_NTPase"/>
</dbReference>
<organism evidence="1">
    <name type="scientific">Streptomyces sp. FR1</name>
    <dbReference type="NCBI Taxonomy" id="349971"/>
    <lineage>
        <taxon>Bacteria</taxon>
        <taxon>Bacillati</taxon>
        <taxon>Actinomycetota</taxon>
        <taxon>Actinomycetes</taxon>
        <taxon>Kitasatosporales</taxon>
        <taxon>Streptomycetaceae</taxon>
        <taxon>Streptomyces</taxon>
    </lineage>
</organism>
<sequence>MILDLASFAAGTLVCGIGAAGSGKSTLFSAMPKSSVVCLDELRLRLADDAGNQRVTPQAVRMQNLLLRTRMELGLTTGVDSTNVEEHVRASVLKPALAHGRQAVAVVFLTPLETCLARNALRPANTRVPDDRVVWQHRHTPRSAARLRREGFADVYFVGAAAPAPGRRG</sequence>